<dbReference type="AlphaFoldDB" id="A0A7J6QXW4"/>
<reference evidence="1 2" key="1">
    <citation type="submission" date="2020-04" db="EMBL/GenBank/DDBJ databases">
        <title>Perkinsus olseni comparative genomics.</title>
        <authorList>
            <person name="Bogema D.R."/>
        </authorList>
    </citation>
    <scope>NUCLEOTIDE SEQUENCE [LARGE SCALE GENOMIC DNA]</scope>
    <source>
        <strain evidence="1">ATCC PRA-205</strain>
    </source>
</reference>
<dbReference type="PANTHER" id="PTHR16220:SF0">
    <property type="entry name" value="WD REPEAT-CONTAINING PROTEIN WRAP73"/>
    <property type="match status" value="1"/>
</dbReference>
<evidence type="ECO:0000313" key="2">
    <source>
        <dbReference type="Proteomes" id="UP000574390"/>
    </source>
</evidence>
<dbReference type="GO" id="GO:0005815">
    <property type="term" value="C:microtubule organizing center"/>
    <property type="evidence" value="ECO:0007669"/>
    <property type="project" value="TreeGrafter"/>
</dbReference>
<dbReference type="GO" id="GO:1990811">
    <property type="term" value="C:MWP complex"/>
    <property type="evidence" value="ECO:0007669"/>
    <property type="project" value="TreeGrafter"/>
</dbReference>
<organism evidence="1 2">
    <name type="scientific">Perkinsus olseni</name>
    <name type="common">Perkinsus atlanticus</name>
    <dbReference type="NCBI Taxonomy" id="32597"/>
    <lineage>
        <taxon>Eukaryota</taxon>
        <taxon>Sar</taxon>
        <taxon>Alveolata</taxon>
        <taxon>Perkinsozoa</taxon>
        <taxon>Perkinsea</taxon>
        <taxon>Perkinsida</taxon>
        <taxon>Perkinsidae</taxon>
        <taxon>Perkinsus</taxon>
    </lineage>
</organism>
<dbReference type="EMBL" id="JABANM010026315">
    <property type="protein sequence ID" value="KAF4713173.1"/>
    <property type="molecule type" value="Genomic_DNA"/>
</dbReference>
<dbReference type="PANTHER" id="PTHR16220">
    <property type="entry name" value="WD REPEAT PROTEIN 8-RELATED"/>
    <property type="match status" value="1"/>
</dbReference>
<dbReference type="InterPro" id="IPR052778">
    <property type="entry name" value="Centrosome-WD_assoc"/>
</dbReference>
<feature type="non-terminal residue" evidence="1">
    <location>
        <position position="549"/>
    </location>
</feature>
<evidence type="ECO:0000313" key="1">
    <source>
        <dbReference type="EMBL" id="KAF4713173.1"/>
    </source>
</evidence>
<comment type="caution">
    <text evidence="1">The sequence shown here is derived from an EMBL/GenBank/DDBJ whole genome shotgun (WGS) entry which is preliminary data.</text>
</comment>
<dbReference type="Gene3D" id="2.130.10.10">
    <property type="entry name" value="YVTN repeat-like/Quinoprotein amine dehydrogenase"/>
    <property type="match status" value="2"/>
</dbReference>
<proteinExistence type="predicted"/>
<dbReference type="InterPro" id="IPR015943">
    <property type="entry name" value="WD40/YVTN_repeat-like_dom_sf"/>
</dbReference>
<dbReference type="Pfam" id="PF00400">
    <property type="entry name" value="WD40"/>
    <property type="match status" value="1"/>
</dbReference>
<accession>A0A7J6QXW4</accession>
<name>A0A7J6QXW4_PEROL</name>
<dbReference type="Proteomes" id="UP000574390">
    <property type="component" value="Unassembled WGS sequence"/>
</dbReference>
<protein>
    <submittedName>
        <fullName evidence="1">WD repeat-containing protein wrap73</fullName>
    </submittedName>
</protein>
<sequence length="549" mass="59533">MLRPGPTTIVTSYDSNPVHLATLSPDGNHLVTAVRTGCSGSRVVVRKLSCQSSGDPVIATIPIPTLTGSSSSGLSALAWSPDSRLLLASHNDCGSIVVLSPIDHPDWRCTIEQGSAGLAASLWSPDSRHVLAIADFSLRLDVWSLTTQSSIERIKYAKSPTIHSGPAVVASAVPTVAFSNTCQNLAVIRRRECKDYISIHDPQEGFKQARLSRSREILGYWPLGDQVSHFGLPTVDAYGVAWPSFKDSQLLVWENPSASSTAIVLLYVYSIAGEQLHAVKPPSGALQSDAVCLTGLALFPREGLIAVGTAGGQSHILNADKVENRAYESFSEDSALTTEFSHHSRLIIRKNRGMQGLTGIRRLEWSPSGLYLATRDGKRYIRTPLTASVSSPLDGLEEGRSFTEHFSASEGQPSAIYIWCLSTRRLLAVLQHAREVRDFKWDPHPAANIEDRARLTSAVKRCCPGPCLSGSDSEPRSEMLLSSFLVTVVTLGQHHVYTCMTSQDGPLSEDELCFNLPRHSAAGMISWCGHGSSLLVRDTKRGEISVITR</sequence>
<dbReference type="InterPro" id="IPR001680">
    <property type="entry name" value="WD40_rpt"/>
</dbReference>
<gene>
    <name evidence="1" type="primary">WRAP73_1</name>
    <name evidence="1" type="ORF">FOZ62_009231</name>
</gene>
<dbReference type="SUPFAM" id="SSF82171">
    <property type="entry name" value="DPP6 N-terminal domain-like"/>
    <property type="match status" value="1"/>
</dbReference>